<dbReference type="Pfam" id="PF00270">
    <property type="entry name" value="DEAD"/>
    <property type="match status" value="1"/>
</dbReference>
<reference evidence="9" key="1">
    <citation type="submission" date="2012-12" db="EMBL/GenBank/DDBJ databases">
        <authorList>
            <person name="Hellsten U."/>
            <person name="Grimwood J."/>
            <person name="Chapman J.A."/>
            <person name="Shapiro H."/>
            <person name="Aerts A."/>
            <person name="Otillar R.P."/>
            <person name="Terry A.Y."/>
            <person name="Boore J.L."/>
            <person name="Simakov O."/>
            <person name="Marletaz F."/>
            <person name="Cho S.-J."/>
            <person name="Edsinger-Gonzales E."/>
            <person name="Havlak P."/>
            <person name="Kuo D.-H."/>
            <person name="Larsson T."/>
            <person name="Lv J."/>
            <person name="Arendt D."/>
            <person name="Savage R."/>
            <person name="Osoegawa K."/>
            <person name="de Jong P."/>
            <person name="Lindberg D.R."/>
            <person name="Seaver E.C."/>
            <person name="Weisblat D.A."/>
            <person name="Putnam N.H."/>
            <person name="Grigoriev I.V."/>
            <person name="Rokhsar D.S."/>
        </authorList>
    </citation>
    <scope>NUCLEOTIDE SEQUENCE</scope>
    <source>
        <strain evidence="9">I ESC-2004</strain>
    </source>
</reference>
<dbReference type="EMBL" id="KB296650">
    <property type="protein sequence ID" value="ELU11528.1"/>
    <property type="molecule type" value="Genomic_DNA"/>
</dbReference>
<evidence type="ECO:0000256" key="5">
    <source>
        <dbReference type="ARBA" id="ARBA00034808"/>
    </source>
</evidence>
<reference evidence="8" key="3">
    <citation type="submission" date="2015-06" db="UniProtKB">
        <authorList>
            <consortium name="EnsemblMetazoa"/>
        </authorList>
    </citation>
    <scope>IDENTIFICATION</scope>
</reference>
<dbReference type="EC" id="5.6.2.4" evidence="5"/>
<dbReference type="PANTHER" id="PTHR13710:SF105">
    <property type="entry name" value="ATP-DEPENDENT DNA HELICASE Q1"/>
    <property type="match status" value="1"/>
</dbReference>
<proteinExistence type="inferred from homology"/>
<dbReference type="GO" id="GO:0005737">
    <property type="term" value="C:cytoplasm"/>
    <property type="evidence" value="ECO:0007669"/>
    <property type="project" value="TreeGrafter"/>
</dbReference>
<dbReference type="GO" id="GO:0000724">
    <property type="term" value="P:double-strand break repair via homologous recombination"/>
    <property type="evidence" value="ECO:0007669"/>
    <property type="project" value="TreeGrafter"/>
</dbReference>
<evidence type="ECO:0000256" key="1">
    <source>
        <dbReference type="ARBA" id="ARBA00005446"/>
    </source>
</evidence>
<dbReference type="GO" id="GO:0043138">
    <property type="term" value="F:3'-5' DNA helicase activity"/>
    <property type="evidence" value="ECO:0007669"/>
    <property type="project" value="UniProtKB-EC"/>
</dbReference>
<dbReference type="GO" id="GO:0005524">
    <property type="term" value="F:ATP binding"/>
    <property type="evidence" value="ECO:0007669"/>
    <property type="project" value="InterPro"/>
</dbReference>
<dbReference type="InterPro" id="IPR014001">
    <property type="entry name" value="Helicase_ATP-bd"/>
</dbReference>
<name>R7UY71_CAPTE</name>
<dbReference type="InterPro" id="IPR027417">
    <property type="entry name" value="P-loop_NTPase"/>
</dbReference>
<evidence type="ECO:0000313" key="9">
    <source>
        <dbReference type="Proteomes" id="UP000014760"/>
    </source>
</evidence>
<evidence type="ECO:0000313" key="8">
    <source>
        <dbReference type="EnsemblMetazoa" id="CapteP187225"/>
    </source>
</evidence>
<keyword evidence="9" id="KW-1185">Reference proteome</keyword>
<dbReference type="GO" id="GO:0005694">
    <property type="term" value="C:chromosome"/>
    <property type="evidence" value="ECO:0007669"/>
    <property type="project" value="TreeGrafter"/>
</dbReference>
<evidence type="ECO:0000256" key="2">
    <source>
        <dbReference type="ARBA" id="ARBA00023125"/>
    </source>
</evidence>
<gene>
    <name evidence="7" type="ORF">CAPTEDRAFT_187225</name>
</gene>
<dbReference type="EnsemblMetazoa" id="CapteT187225">
    <property type="protein sequence ID" value="CapteP187225"/>
    <property type="gene ID" value="CapteG187225"/>
</dbReference>
<dbReference type="EMBL" id="AMQN01020067">
    <property type="status" value="NOT_ANNOTATED_CDS"/>
    <property type="molecule type" value="Genomic_DNA"/>
</dbReference>
<dbReference type="OrthoDB" id="10253415at2759"/>
<dbReference type="SUPFAM" id="SSF52540">
    <property type="entry name" value="P-loop containing nucleoside triphosphate hydrolases"/>
    <property type="match status" value="1"/>
</dbReference>
<evidence type="ECO:0000256" key="3">
    <source>
        <dbReference type="ARBA" id="ARBA00023235"/>
    </source>
</evidence>
<evidence type="ECO:0000259" key="6">
    <source>
        <dbReference type="PROSITE" id="PS51192"/>
    </source>
</evidence>
<accession>R7UY71</accession>
<protein>
    <recommendedName>
        <fullName evidence="5">DNA 3'-5' helicase</fullName>
        <ecNumber evidence="5">5.6.2.4</ecNumber>
    </recommendedName>
</protein>
<dbReference type="HOGENOM" id="CLU_1116650_0_0_1"/>
<feature type="domain" description="Helicase ATP-binding" evidence="6">
    <location>
        <begin position="36"/>
        <end position="197"/>
    </location>
</feature>
<dbReference type="GO" id="GO:0009378">
    <property type="term" value="F:four-way junction helicase activity"/>
    <property type="evidence" value="ECO:0007669"/>
    <property type="project" value="TreeGrafter"/>
</dbReference>
<dbReference type="OMA" id="EADICKR"/>
<reference evidence="7 9" key="2">
    <citation type="journal article" date="2013" name="Nature">
        <title>Insights into bilaterian evolution from three spiralian genomes.</title>
        <authorList>
            <person name="Simakov O."/>
            <person name="Marletaz F."/>
            <person name="Cho S.J."/>
            <person name="Edsinger-Gonzales E."/>
            <person name="Havlak P."/>
            <person name="Hellsten U."/>
            <person name="Kuo D.H."/>
            <person name="Larsson T."/>
            <person name="Lv J."/>
            <person name="Arendt D."/>
            <person name="Savage R."/>
            <person name="Osoegawa K."/>
            <person name="de Jong P."/>
            <person name="Grimwood J."/>
            <person name="Chapman J.A."/>
            <person name="Shapiro H."/>
            <person name="Aerts A."/>
            <person name="Otillar R.P."/>
            <person name="Terry A.Y."/>
            <person name="Boore J.L."/>
            <person name="Grigoriev I.V."/>
            <person name="Lindberg D.R."/>
            <person name="Seaver E.C."/>
            <person name="Weisblat D.A."/>
            <person name="Putnam N.H."/>
            <person name="Rokhsar D.S."/>
        </authorList>
    </citation>
    <scope>NUCLEOTIDE SEQUENCE</scope>
    <source>
        <strain evidence="7 9">I ESC-2004</strain>
    </source>
</reference>
<sequence>MHADEKIYTSIQHSAVTAKYPRFIIPELKLEQREAIAFLLGGHDVLGILPTGFGKSLIMYLYLLQDEIDATLSHVSLIVCPLRALMKHQDATLKKQGIPYILNGHLKVVWSSPEALLDASLPWRRLCTTLNARVSLLAFDEAHCITHWGEEFRPDFTRVGELRSLVCPSTRTLILTATMSADMRDRVFSLLHLPGKQVKIITKQPDRPNIFLSLVPDVRREDMPEWLHDHSALITAKGSVAPKAIIYCR</sequence>
<dbReference type="Gene3D" id="3.40.50.300">
    <property type="entry name" value="P-loop containing nucleotide triphosphate hydrolases"/>
    <property type="match status" value="2"/>
</dbReference>
<evidence type="ECO:0000256" key="4">
    <source>
        <dbReference type="ARBA" id="ARBA00034617"/>
    </source>
</evidence>
<dbReference type="AlphaFoldDB" id="R7UY71"/>
<comment type="similarity">
    <text evidence="1">Belongs to the helicase family. RecQ subfamily.</text>
</comment>
<dbReference type="SMART" id="SM00487">
    <property type="entry name" value="DEXDc"/>
    <property type="match status" value="1"/>
</dbReference>
<dbReference type="Proteomes" id="UP000014760">
    <property type="component" value="Unassembled WGS sequence"/>
</dbReference>
<comment type="catalytic activity">
    <reaction evidence="4">
        <text>Couples ATP hydrolysis with the unwinding of duplex DNA by translocating in the 3'-5' direction.</text>
        <dbReference type="EC" id="5.6.2.4"/>
    </reaction>
</comment>
<dbReference type="InterPro" id="IPR011545">
    <property type="entry name" value="DEAD/DEAH_box_helicase_dom"/>
</dbReference>
<keyword evidence="3" id="KW-0413">Isomerase</keyword>
<keyword evidence="2" id="KW-0238">DNA-binding</keyword>
<dbReference type="GO" id="GO:0003677">
    <property type="term" value="F:DNA binding"/>
    <property type="evidence" value="ECO:0007669"/>
    <property type="project" value="UniProtKB-KW"/>
</dbReference>
<dbReference type="STRING" id="283909.R7UY71"/>
<dbReference type="PROSITE" id="PS51192">
    <property type="entry name" value="HELICASE_ATP_BIND_1"/>
    <property type="match status" value="1"/>
</dbReference>
<evidence type="ECO:0000313" key="7">
    <source>
        <dbReference type="EMBL" id="ELU11528.1"/>
    </source>
</evidence>
<dbReference type="PANTHER" id="PTHR13710">
    <property type="entry name" value="DNA HELICASE RECQ FAMILY MEMBER"/>
    <property type="match status" value="1"/>
</dbReference>
<organism evidence="7">
    <name type="scientific">Capitella teleta</name>
    <name type="common">Polychaete worm</name>
    <dbReference type="NCBI Taxonomy" id="283909"/>
    <lineage>
        <taxon>Eukaryota</taxon>
        <taxon>Metazoa</taxon>
        <taxon>Spiralia</taxon>
        <taxon>Lophotrochozoa</taxon>
        <taxon>Annelida</taxon>
        <taxon>Polychaeta</taxon>
        <taxon>Sedentaria</taxon>
        <taxon>Scolecida</taxon>
        <taxon>Capitellidae</taxon>
        <taxon>Capitella</taxon>
    </lineage>
</organism>